<dbReference type="AlphaFoldDB" id="A0A183CDZ9"/>
<protein>
    <submittedName>
        <fullName evidence="5">Secreted protein</fullName>
    </submittedName>
</protein>
<organism evidence="4 5">
    <name type="scientific">Globodera pallida</name>
    <name type="common">Potato cyst nematode worm</name>
    <name type="synonym">Heterodera pallida</name>
    <dbReference type="NCBI Taxonomy" id="36090"/>
    <lineage>
        <taxon>Eukaryota</taxon>
        <taxon>Metazoa</taxon>
        <taxon>Ecdysozoa</taxon>
        <taxon>Nematoda</taxon>
        <taxon>Chromadorea</taxon>
        <taxon>Rhabditida</taxon>
        <taxon>Tylenchina</taxon>
        <taxon>Tylenchomorpha</taxon>
        <taxon>Tylenchoidea</taxon>
        <taxon>Heteroderidae</taxon>
        <taxon>Heteroderinae</taxon>
        <taxon>Globodera</taxon>
    </lineage>
</organism>
<sequence length="310" mass="33777">MKIIVLTIFFVAPWVCFGLNCKNAEKGPNYGHSQIVECYSDKHYCAAANCTAFNTFTKSKTFHSTKWGCFNSTDSQKCSEFFTPTSNGNQSYTCEPCLIGKKDVDLSNDNFTGVITRAVITPTTFAGNGLKCKSGELSVGSLMDHDFWEIVECRADEHYCVAASCAYVNIGLWPDIQRPDVVSVTANVTKWGCSESNEAECGMQPSIADVGFVCDPCFIGQKDVELANENYTGVFPVAAAIELTGTRPSPSTTSPKITDRNGDKLSSTVTRTKNGATNVSNSMLFVAVMLSLVLLAIFVIFEWLHIGELC</sequence>
<feature type="region of interest" description="Disordered" evidence="1">
    <location>
        <begin position="246"/>
        <end position="269"/>
    </location>
</feature>
<reference evidence="5" key="3">
    <citation type="submission" date="2016-06" db="UniProtKB">
        <authorList>
            <consortium name="WormBaseParasite"/>
        </authorList>
    </citation>
    <scope>IDENTIFICATION</scope>
</reference>
<reference evidence="4" key="1">
    <citation type="submission" date="2013-12" db="EMBL/GenBank/DDBJ databases">
        <authorList>
            <person name="Aslett M."/>
        </authorList>
    </citation>
    <scope>NUCLEOTIDE SEQUENCE [LARGE SCALE GENOMIC DNA]</scope>
    <source>
        <strain evidence="4">Lindley</strain>
    </source>
</reference>
<keyword evidence="3" id="KW-0732">Signal</keyword>
<dbReference type="WBParaSite" id="GPLIN_001110300">
    <property type="protein sequence ID" value="GPLIN_001110300"/>
    <property type="gene ID" value="GPLIN_001110300"/>
</dbReference>
<keyword evidence="2" id="KW-0472">Membrane</keyword>
<proteinExistence type="predicted"/>
<evidence type="ECO:0000313" key="4">
    <source>
        <dbReference type="Proteomes" id="UP000050741"/>
    </source>
</evidence>
<name>A0A183CDZ9_GLOPA</name>
<feature type="transmembrane region" description="Helical" evidence="2">
    <location>
        <begin position="283"/>
        <end position="304"/>
    </location>
</feature>
<evidence type="ECO:0000256" key="2">
    <source>
        <dbReference type="SAM" id="Phobius"/>
    </source>
</evidence>
<keyword evidence="4" id="KW-1185">Reference proteome</keyword>
<evidence type="ECO:0000313" key="5">
    <source>
        <dbReference type="WBParaSite" id="GPLIN_001110300"/>
    </source>
</evidence>
<feature type="compositionally biased region" description="Low complexity" evidence="1">
    <location>
        <begin position="246"/>
        <end position="255"/>
    </location>
</feature>
<evidence type="ECO:0000256" key="1">
    <source>
        <dbReference type="SAM" id="MobiDB-lite"/>
    </source>
</evidence>
<keyword evidence="2" id="KW-1133">Transmembrane helix</keyword>
<feature type="signal peptide" evidence="3">
    <location>
        <begin position="1"/>
        <end position="18"/>
    </location>
</feature>
<accession>A0A183CDZ9</accession>
<feature type="chain" id="PRO_5008147481" evidence="3">
    <location>
        <begin position="19"/>
        <end position="310"/>
    </location>
</feature>
<keyword evidence="2" id="KW-0812">Transmembrane</keyword>
<dbReference type="Proteomes" id="UP000050741">
    <property type="component" value="Unassembled WGS sequence"/>
</dbReference>
<reference evidence="4" key="2">
    <citation type="submission" date="2014-05" db="EMBL/GenBank/DDBJ databases">
        <title>The genome and life-stage specific transcriptomes of Globodera pallida elucidate key aspects of plant parasitism by a cyst nematode.</title>
        <authorList>
            <person name="Cotton J.A."/>
            <person name="Lilley C.J."/>
            <person name="Jones L.M."/>
            <person name="Kikuchi T."/>
            <person name="Reid A.J."/>
            <person name="Thorpe P."/>
            <person name="Tsai I.J."/>
            <person name="Beasley H."/>
            <person name="Blok V."/>
            <person name="Cock P.J.A."/>
            <person name="Van den Akker S.E."/>
            <person name="Holroyd N."/>
            <person name="Hunt M."/>
            <person name="Mantelin S."/>
            <person name="Naghra H."/>
            <person name="Pain A."/>
            <person name="Palomares-Rius J.E."/>
            <person name="Zarowiecki M."/>
            <person name="Berriman M."/>
            <person name="Jones J.T."/>
            <person name="Urwin P.E."/>
        </authorList>
    </citation>
    <scope>NUCLEOTIDE SEQUENCE [LARGE SCALE GENOMIC DNA]</scope>
    <source>
        <strain evidence="4">Lindley</strain>
    </source>
</reference>
<evidence type="ECO:0000256" key="3">
    <source>
        <dbReference type="SAM" id="SignalP"/>
    </source>
</evidence>